<evidence type="ECO:0000313" key="1">
    <source>
        <dbReference type="EMBL" id="CEK85752.1"/>
    </source>
</evidence>
<sequence length="82" mass="8897">QPLPVFFEPSLTAACLSLVNWVSDSAPGKSMVSKGDQHNVDHINLMSKRSIKNAGLTLLPYIARGKKNGSISFYTVGLHKTL</sequence>
<name>A0A0B7AYP7_9EUPU</name>
<feature type="non-terminal residue" evidence="1">
    <location>
        <position position="82"/>
    </location>
</feature>
<proteinExistence type="predicted"/>
<accession>A0A0B7AYP7</accession>
<organism evidence="1">
    <name type="scientific">Arion vulgaris</name>
    <dbReference type="NCBI Taxonomy" id="1028688"/>
    <lineage>
        <taxon>Eukaryota</taxon>
        <taxon>Metazoa</taxon>
        <taxon>Spiralia</taxon>
        <taxon>Lophotrochozoa</taxon>
        <taxon>Mollusca</taxon>
        <taxon>Gastropoda</taxon>
        <taxon>Heterobranchia</taxon>
        <taxon>Euthyneura</taxon>
        <taxon>Panpulmonata</taxon>
        <taxon>Eupulmonata</taxon>
        <taxon>Stylommatophora</taxon>
        <taxon>Helicina</taxon>
        <taxon>Arionoidea</taxon>
        <taxon>Arionidae</taxon>
        <taxon>Arion</taxon>
    </lineage>
</organism>
<dbReference type="AlphaFoldDB" id="A0A0B7AYP7"/>
<dbReference type="EMBL" id="HACG01038887">
    <property type="protein sequence ID" value="CEK85752.1"/>
    <property type="molecule type" value="Transcribed_RNA"/>
</dbReference>
<feature type="non-terminal residue" evidence="1">
    <location>
        <position position="1"/>
    </location>
</feature>
<reference evidence="1" key="1">
    <citation type="submission" date="2014-12" db="EMBL/GenBank/DDBJ databases">
        <title>Insight into the proteome of Arion vulgaris.</title>
        <authorList>
            <person name="Aradska J."/>
            <person name="Bulat T."/>
            <person name="Smidak R."/>
            <person name="Sarate P."/>
            <person name="Gangsoo J."/>
            <person name="Sialana F."/>
            <person name="Bilban M."/>
            <person name="Lubec G."/>
        </authorList>
    </citation>
    <scope>NUCLEOTIDE SEQUENCE</scope>
    <source>
        <tissue evidence="1">Skin</tissue>
    </source>
</reference>
<gene>
    <name evidence="1" type="primary">ORF150033</name>
</gene>
<protein>
    <submittedName>
        <fullName evidence="1">Uncharacterized protein</fullName>
    </submittedName>
</protein>